<feature type="domain" description="Dynamin-type G" evidence="5">
    <location>
        <begin position="75"/>
        <end position="352"/>
    </location>
</feature>
<dbReference type="InterPro" id="IPR020850">
    <property type="entry name" value="GED_dom"/>
</dbReference>
<dbReference type="Gene3D" id="1.20.120.1240">
    <property type="entry name" value="Dynamin, middle domain"/>
    <property type="match status" value="1"/>
</dbReference>
<gene>
    <name evidence="6" type="ORF">KFL_009280020</name>
</gene>
<dbReference type="InterPro" id="IPR001401">
    <property type="entry name" value="Dynamin_GTPase"/>
</dbReference>
<feature type="domain" description="GED" evidence="4">
    <location>
        <begin position="619"/>
        <end position="704"/>
    </location>
</feature>
<feature type="compositionally biased region" description="Low complexity" evidence="3">
    <location>
        <begin position="12"/>
        <end position="24"/>
    </location>
</feature>
<dbReference type="GO" id="GO:0003924">
    <property type="term" value="F:GTPase activity"/>
    <property type="evidence" value="ECO:0000318"/>
    <property type="project" value="GO_Central"/>
</dbReference>
<dbReference type="InterPro" id="IPR000375">
    <property type="entry name" value="Dynamin_stalk"/>
</dbReference>
<sequence length="704" mass="78590">MLNDQQMDAVVESSPASSMEGSPSNADAWPSNPHSWASSDHSREDNDVAAAQGRLQRILDQFNMLHGLPGLAEEGINIPAVVVVGEQSHGKSTVLSRILGINLPAKSGMCTRIPLFVKLRDNKAARGGPDQIISFEWQGRDALRHHPNISERDIPELVNRATRELAGSDSAISATAATLTVLRRGTPDLNLIDLPGMVALAGRGAPESICTDIKNLIIKYAEKKESIMLAVMPADSDTQIHHSLALARELDPKGDRTLAVLTKCDKAAPDGLLERVEKNDARLRLGYALLRNPEIREGRHMDFAQGIKDEETFFNNHASTLQRLQAPNTLGIQALVKSLVKLQEKIINEQLPEIHRRIQEALEQRRRERSLLPPFVSNNADAIKQLYAVTTKRSNRVERLVRDDLSDYPGNEEMKLLKKFRQECNDAFAKEILADVGPCTGILTRAGGEKLRDLAMQDRPMGLPGMVKKLPFNNIFRQLLSACEANCQNLLTRTRGFVETIARQVLADSFDSATTFPVLQERLLELQVAALETATEHCREFICRIIEKERTTPNGGFTNHPLYSAILERLMLVIHEKSTVEAGEGDHASPLRYSDLRLLSGDIQAHLEQLRLSGLNFETKELQVELFAYWYIVSNRLMDVVPMELYYAFKNALLTDFDRAVMTTVATDLEALKHMMQDATLADKHARMTARIKDLTTAMEVLRT</sequence>
<dbReference type="OMA" id="EFHKWSA"/>
<protein>
    <submittedName>
        <fullName evidence="6">Dynamin family protein</fullName>
    </submittedName>
</protein>
<proteinExistence type="predicted"/>
<dbReference type="GO" id="GO:0016020">
    <property type="term" value="C:membrane"/>
    <property type="evidence" value="ECO:0000318"/>
    <property type="project" value="GO_Central"/>
</dbReference>
<dbReference type="AlphaFoldDB" id="A0A1Y1ITI2"/>
<evidence type="ECO:0000313" key="6">
    <source>
        <dbReference type="EMBL" id="GAQ92126.1"/>
    </source>
</evidence>
<dbReference type="OrthoDB" id="5061070at2759"/>
<dbReference type="Gene3D" id="3.40.50.300">
    <property type="entry name" value="P-loop containing nucleotide triphosphate hydrolases"/>
    <property type="match status" value="1"/>
</dbReference>
<dbReference type="CDD" id="cd08771">
    <property type="entry name" value="DLP_1"/>
    <property type="match status" value="1"/>
</dbReference>
<dbReference type="STRING" id="105231.A0A1Y1ITI2"/>
<dbReference type="PROSITE" id="PS51718">
    <property type="entry name" value="G_DYNAMIN_2"/>
    <property type="match status" value="1"/>
</dbReference>
<evidence type="ECO:0000259" key="5">
    <source>
        <dbReference type="PROSITE" id="PS51718"/>
    </source>
</evidence>
<name>A0A1Y1ITI2_KLENI</name>
<dbReference type="GO" id="GO:0008017">
    <property type="term" value="F:microtubule binding"/>
    <property type="evidence" value="ECO:0000318"/>
    <property type="project" value="GO_Central"/>
</dbReference>
<dbReference type="PANTHER" id="PTHR11566">
    <property type="entry name" value="DYNAMIN"/>
    <property type="match status" value="1"/>
</dbReference>
<accession>A0A1Y1ITI2</accession>
<keyword evidence="2" id="KW-0342">GTP-binding</keyword>
<evidence type="ECO:0000313" key="7">
    <source>
        <dbReference type="Proteomes" id="UP000054558"/>
    </source>
</evidence>
<dbReference type="PRINTS" id="PR00195">
    <property type="entry name" value="DYNAMIN"/>
</dbReference>
<keyword evidence="1" id="KW-0547">Nucleotide-binding</keyword>
<dbReference type="InterPro" id="IPR030381">
    <property type="entry name" value="G_DYNAMIN_dom"/>
</dbReference>
<dbReference type="EMBL" id="DF237877">
    <property type="protein sequence ID" value="GAQ92126.1"/>
    <property type="molecule type" value="Genomic_DNA"/>
</dbReference>
<reference evidence="6 7" key="1">
    <citation type="journal article" date="2014" name="Nat. Commun.">
        <title>Klebsormidium flaccidum genome reveals primary factors for plant terrestrial adaptation.</title>
        <authorList>
            <person name="Hori K."/>
            <person name="Maruyama F."/>
            <person name="Fujisawa T."/>
            <person name="Togashi T."/>
            <person name="Yamamoto N."/>
            <person name="Seo M."/>
            <person name="Sato S."/>
            <person name="Yamada T."/>
            <person name="Mori H."/>
            <person name="Tajima N."/>
            <person name="Moriyama T."/>
            <person name="Ikeuchi M."/>
            <person name="Watanabe M."/>
            <person name="Wada H."/>
            <person name="Kobayashi K."/>
            <person name="Saito M."/>
            <person name="Masuda T."/>
            <person name="Sasaki-Sekimoto Y."/>
            <person name="Mashiguchi K."/>
            <person name="Awai K."/>
            <person name="Shimojima M."/>
            <person name="Masuda S."/>
            <person name="Iwai M."/>
            <person name="Nobusawa T."/>
            <person name="Narise T."/>
            <person name="Kondo S."/>
            <person name="Saito H."/>
            <person name="Sato R."/>
            <person name="Murakawa M."/>
            <person name="Ihara Y."/>
            <person name="Oshima-Yamada Y."/>
            <person name="Ohtaka K."/>
            <person name="Satoh M."/>
            <person name="Sonobe K."/>
            <person name="Ishii M."/>
            <person name="Ohtani R."/>
            <person name="Kanamori-Sato M."/>
            <person name="Honoki R."/>
            <person name="Miyazaki D."/>
            <person name="Mochizuki H."/>
            <person name="Umetsu J."/>
            <person name="Higashi K."/>
            <person name="Shibata D."/>
            <person name="Kamiya Y."/>
            <person name="Sato N."/>
            <person name="Nakamura Y."/>
            <person name="Tabata S."/>
            <person name="Ida S."/>
            <person name="Kurokawa K."/>
            <person name="Ohta H."/>
        </authorList>
    </citation>
    <scope>NUCLEOTIDE SEQUENCE [LARGE SCALE GENOMIC DNA]</scope>
    <source>
        <strain evidence="6 7">NIES-2285</strain>
    </source>
</reference>
<dbReference type="GO" id="GO:0005874">
    <property type="term" value="C:microtubule"/>
    <property type="evidence" value="ECO:0000318"/>
    <property type="project" value="GO_Central"/>
</dbReference>
<dbReference type="Proteomes" id="UP000054558">
    <property type="component" value="Unassembled WGS sequence"/>
</dbReference>
<evidence type="ECO:0000256" key="3">
    <source>
        <dbReference type="SAM" id="MobiDB-lite"/>
    </source>
</evidence>
<evidence type="ECO:0000256" key="2">
    <source>
        <dbReference type="ARBA" id="ARBA00023134"/>
    </source>
</evidence>
<dbReference type="GO" id="GO:0005525">
    <property type="term" value="F:GTP binding"/>
    <property type="evidence" value="ECO:0007669"/>
    <property type="project" value="InterPro"/>
</dbReference>
<evidence type="ECO:0000256" key="1">
    <source>
        <dbReference type="ARBA" id="ARBA00022741"/>
    </source>
</evidence>
<dbReference type="GO" id="GO:0005737">
    <property type="term" value="C:cytoplasm"/>
    <property type="evidence" value="ECO:0000318"/>
    <property type="project" value="GO_Central"/>
</dbReference>
<dbReference type="PANTHER" id="PTHR11566:SF173">
    <property type="entry name" value="DYNAMIN-RELATED PROTEIN 4C"/>
    <property type="match status" value="1"/>
</dbReference>
<evidence type="ECO:0000259" key="4">
    <source>
        <dbReference type="PROSITE" id="PS51388"/>
    </source>
</evidence>
<dbReference type="InterPro" id="IPR022812">
    <property type="entry name" value="Dynamin"/>
</dbReference>
<dbReference type="PROSITE" id="PS51388">
    <property type="entry name" value="GED"/>
    <property type="match status" value="1"/>
</dbReference>
<organism evidence="6 7">
    <name type="scientific">Klebsormidium nitens</name>
    <name type="common">Green alga</name>
    <name type="synonym">Ulothrix nitens</name>
    <dbReference type="NCBI Taxonomy" id="105231"/>
    <lineage>
        <taxon>Eukaryota</taxon>
        <taxon>Viridiplantae</taxon>
        <taxon>Streptophyta</taxon>
        <taxon>Klebsormidiophyceae</taxon>
        <taxon>Klebsormidiales</taxon>
        <taxon>Klebsormidiaceae</taxon>
        <taxon>Klebsormidium</taxon>
    </lineage>
</organism>
<dbReference type="InterPro" id="IPR027417">
    <property type="entry name" value="P-loop_NTPase"/>
</dbReference>
<dbReference type="Pfam" id="PF01031">
    <property type="entry name" value="Dynamin_M"/>
    <property type="match status" value="1"/>
</dbReference>
<dbReference type="InterPro" id="IPR045063">
    <property type="entry name" value="Dynamin_N"/>
</dbReference>
<dbReference type="SUPFAM" id="SSF52540">
    <property type="entry name" value="P-loop containing nucleoside triphosphate hydrolases"/>
    <property type="match status" value="1"/>
</dbReference>
<feature type="region of interest" description="Disordered" evidence="3">
    <location>
        <begin position="1"/>
        <end position="48"/>
    </location>
</feature>
<keyword evidence="7" id="KW-1185">Reference proteome</keyword>
<dbReference type="Pfam" id="PF00350">
    <property type="entry name" value="Dynamin_N"/>
    <property type="match status" value="1"/>
</dbReference>
<dbReference type="SMART" id="SM00053">
    <property type="entry name" value="DYNc"/>
    <property type="match status" value="1"/>
</dbReference>